<dbReference type="PANTHER" id="PTHR43133">
    <property type="entry name" value="RNA POLYMERASE ECF-TYPE SIGMA FACTO"/>
    <property type="match status" value="1"/>
</dbReference>
<accession>A0A0S7WIK4</accession>
<keyword evidence="2" id="KW-0731">Sigma factor</keyword>
<dbReference type="GO" id="GO:0016987">
    <property type="term" value="F:sigma factor activity"/>
    <property type="evidence" value="ECO:0007669"/>
    <property type="project" value="UniProtKB-KW"/>
</dbReference>
<dbReference type="GO" id="GO:0006352">
    <property type="term" value="P:DNA-templated transcription initiation"/>
    <property type="evidence" value="ECO:0007669"/>
    <property type="project" value="InterPro"/>
</dbReference>
<reference evidence="5 6" key="1">
    <citation type="journal article" date="2015" name="Microbiome">
        <title>Genomic resolution of linkages in carbon, nitrogen, and sulfur cycling among widespread estuary sediment bacteria.</title>
        <authorList>
            <person name="Baker B.J."/>
            <person name="Lazar C.S."/>
            <person name="Teske A.P."/>
            <person name="Dick G.J."/>
        </authorList>
    </citation>
    <scope>NUCLEOTIDE SEQUENCE [LARGE SCALE GENOMIC DNA]</scope>
    <source>
        <strain evidence="5">DG_26</strain>
    </source>
</reference>
<evidence type="ECO:0000313" key="5">
    <source>
        <dbReference type="EMBL" id="KPJ49436.1"/>
    </source>
</evidence>
<dbReference type="SUPFAM" id="SSF88946">
    <property type="entry name" value="Sigma2 domain of RNA polymerase sigma factors"/>
    <property type="match status" value="1"/>
</dbReference>
<dbReference type="Gene3D" id="1.10.1740.10">
    <property type="match status" value="1"/>
</dbReference>
<evidence type="ECO:0000256" key="2">
    <source>
        <dbReference type="ARBA" id="ARBA00023082"/>
    </source>
</evidence>
<organism evidence="5 6">
    <name type="scientific">candidate division TA06 bacterium DG_26</name>
    <dbReference type="NCBI Taxonomy" id="1703771"/>
    <lineage>
        <taxon>Bacteria</taxon>
        <taxon>Bacteria division TA06</taxon>
    </lineage>
</organism>
<sequence>MTASKRERRAEKDRELVEKAKAGELRAFEELVNRYERKVYNIAYRITKNREEAEEVLQETFLSVYKSLK</sequence>
<dbReference type="Proteomes" id="UP000051124">
    <property type="component" value="Unassembled WGS sequence"/>
</dbReference>
<feature type="non-terminal residue" evidence="5">
    <location>
        <position position="69"/>
    </location>
</feature>
<keyword evidence="1" id="KW-0805">Transcription regulation</keyword>
<dbReference type="Pfam" id="PF04542">
    <property type="entry name" value="Sigma70_r2"/>
    <property type="match status" value="1"/>
</dbReference>
<comment type="caution">
    <text evidence="5">The sequence shown here is derived from an EMBL/GenBank/DDBJ whole genome shotgun (WGS) entry which is preliminary data.</text>
</comment>
<name>A0A0S7WIK4_UNCT6</name>
<feature type="domain" description="RNA polymerase sigma-70 region 2" evidence="4">
    <location>
        <begin position="31"/>
        <end position="68"/>
    </location>
</feature>
<dbReference type="PANTHER" id="PTHR43133:SF51">
    <property type="entry name" value="RNA POLYMERASE SIGMA FACTOR"/>
    <property type="match status" value="1"/>
</dbReference>
<dbReference type="InterPro" id="IPR039425">
    <property type="entry name" value="RNA_pol_sigma-70-like"/>
</dbReference>
<dbReference type="AlphaFoldDB" id="A0A0S7WIK4"/>
<evidence type="ECO:0000256" key="1">
    <source>
        <dbReference type="ARBA" id="ARBA00023015"/>
    </source>
</evidence>
<dbReference type="InterPro" id="IPR007627">
    <property type="entry name" value="RNA_pol_sigma70_r2"/>
</dbReference>
<proteinExistence type="predicted"/>
<dbReference type="EMBL" id="LIZT01000059">
    <property type="protein sequence ID" value="KPJ49436.1"/>
    <property type="molecule type" value="Genomic_DNA"/>
</dbReference>
<evidence type="ECO:0000256" key="3">
    <source>
        <dbReference type="ARBA" id="ARBA00023163"/>
    </source>
</evidence>
<keyword evidence="3" id="KW-0804">Transcription</keyword>
<evidence type="ECO:0000259" key="4">
    <source>
        <dbReference type="Pfam" id="PF04542"/>
    </source>
</evidence>
<dbReference type="InterPro" id="IPR013325">
    <property type="entry name" value="RNA_pol_sigma_r2"/>
</dbReference>
<protein>
    <recommendedName>
        <fullName evidence="4">RNA polymerase sigma-70 region 2 domain-containing protein</fullName>
    </recommendedName>
</protein>
<gene>
    <name evidence="5" type="ORF">AMJ40_05545</name>
</gene>
<evidence type="ECO:0000313" key="6">
    <source>
        <dbReference type="Proteomes" id="UP000051124"/>
    </source>
</evidence>